<dbReference type="CDD" id="cd04606">
    <property type="entry name" value="CBS_pair_Mg_transporter"/>
    <property type="match status" value="1"/>
</dbReference>
<keyword evidence="4 9" id="KW-0812">Transmembrane</keyword>
<dbReference type="Gene3D" id="1.25.60.10">
    <property type="entry name" value="MgtE N-terminal domain-like"/>
    <property type="match status" value="1"/>
</dbReference>
<evidence type="ECO:0000256" key="3">
    <source>
        <dbReference type="ARBA" id="ARBA00022448"/>
    </source>
</evidence>
<gene>
    <name evidence="11" type="primary">mgtE</name>
    <name evidence="11" type="ORF">NPA09_01890</name>
</gene>
<dbReference type="InterPro" id="IPR036739">
    <property type="entry name" value="SLC41_membr_dom_sf"/>
</dbReference>
<evidence type="ECO:0000256" key="2">
    <source>
        <dbReference type="ARBA" id="ARBA00009749"/>
    </source>
</evidence>
<dbReference type="PANTHER" id="PTHR43773:SF1">
    <property type="entry name" value="MAGNESIUM TRANSPORTER MGTE"/>
    <property type="match status" value="1"/>
</dbReference>
<dbReference type="SUPFAM" id="SSF54631">
    <property type="entry name" value="CBS-domain pair"/>
    <property type="match status" value="1"/>
</dbReference>
<dbReference type="InterPro" id="IPR000644">
    <property type="entry name" value="CBS_dom"/>
</dbReference>
<evidence type="ECO:0000256" key="6">
    <source>
        <dbReference type="ARBA" id="ARBA00022989"/>
    </source>
</evidence>
<comment type="subcellular location">
    <subcellularLocation>
        <location evidence="9">Cell membrane</location>
        <topology evidence="9">Multi-pass membrane protein</topology>
    </subcellularLocation>
    <subcellularLocation>
        <location evidence="1">Membrane</location>
        <topology evidence="1">Multi-pass membrane protein</topology>
    </subcellularLocation>
</comment>
<dbReference type="InterPro" id="IPR006669">
    <property type="entry name" value="MgtE_transporter"/>
</dbReference>
<keyword evidence="5 9" id="KW-0460">Magnesium</keyword>
<comment type="similarity">
    <text evidence="2 9">Belongs to the SLC41A transporter family.</text>
</comment>
<keyword evidence="8" id="KW-0129">CBS domain</keyword>
<feature type="transmembrane region" description="Helical" evidence="9">
    <location>
        <begin position="279"/>
        <end position="300"/>
    </location>
</feature>
<evidence type="ECO:0000256" key="4">
    <source>
        <dbReference type="ARBA" id="ARBA00022692"/>
    </source>
</evidence>
<keyword evidence="12" id="KW-1185">Reference proteome</keyword>
<dbReference type="Pfam" id="PF03448">
    <property type="entry name" value="MgtE_N"/>
    <property type="match status" value="1"/>
</dbReference>
<dbReference type="SUPFAM" id="SSF161093">
    <property type="entry name" value="MgtE membrane domain-like"/>
    <property type="match status" value="1"/>
</dbReference>
<evidence type="ECO:0000256" key="8">
    <source>
        <dbReference type="PROSITE-ProRule" id="PRU00703"/>
    </source>
</evidence>
<organism evidence="11 12">
    <name type="scientific">Mycoplasmopsis equigenitalium</name>
    <dbReference type="NCBI Taxonomy" id="114883"/>
    <lineage>
        <taxon>Bacteria</taxon>
        <taxon>Bacillati</taxon>
        <taxon>Mycoplasmatota</taxon>
        <taxon>Mycoplasmoidales</taxon>
        <taxon>Metamycoplasmataceae</taxon>
        <taxon>Mycoplasmopsis</taxon>
    </lineage>
</organism>
<feature type="transmembrane region" description="Helical" evidence="9">
    <location>
        <begin position="397"/>
        <end position="427"/>
    </location>
</feature>
<dbReference type="InterPro" id="IPR038076">
    <property type="entry name" value="MgtE_N_sf"/>
</dbReference>
<dbReference type="Gene3D" id="1.10.357.20">
    <property type="entry name" value="SLC41 divalent cation transporters, integral membrane domain"/>
    <property type="match status" value="1"/>
</dbReference>
<dbReference type="PANTHER" id="PTHR43773">
    <property type="entry name" value="MAGNESIUM TRANSPORTER MGTE"/>
    <property type="match status" value="1"/>
</dbReference>
<feature type="transmembrane region" description="Helical" evidence="9">
    <location>
        <begin position="307"/>
        <end position="325"/>
    </location>
</feature>
<feature type="transmembrane region" description="Helical" evidence="9">
    <location>
        <begin position="447"/>
        <end position="465"/>
    </location>
</feature>
<evidence type="ECO:0000256" key="7">
    <source>
        <dbReference type="ARBA" id="ARBA00023136"/>
    </source>
</evidence>
<reference evidence="11" key="1">
    <citation type="submission" date="2022-07" db="EMBL/GenBank/DDBJ databases">
        <title>Complete genome of Mycoplasma equigenitalium type strain T37.</title>
        <authorList>
            <person name="Spergser J."/>
        </authorList>
    </citation>
    <scope>NUCLEOTIDE SEQUENCE</scope>
    <source>
        <strain evidence="11">T37</strain>
    </source>
</reference>
<evidence type="ECO:0000313" key="11">
    <source>
        <dbReference type="EMBL" id="UUD36653.1"/>
    </source>
</evidence>
<dbReference type="Pfam" id="PF01769">
    <property type="entry name" value="MgtE"/>
    <property type="match status" value="1"/>
</dbReference>
<evidence type="ECO:0000313" key="12">
    <source>
        <dbReference type="Proteomes" id="UP001059576"/>
    </source>
</evidence>
<evidence type="ECO:0000256" key="5">
    <source>
        <dbReference type="ARBA" id="ARBA00022842"/>
    </source>
</evidence>
<dbReference type="InterPro" id="IPR006667">
    <property type="entry name" value="SLC41_membr_dom"/>
</dbReference>
<feature type="transmembrane region" description="Helical" evidence="9">
    <location>
        <begin position="363"/>
        <end position="385"/>
    </location>
</feature>
<dbReference type="Proteomes" id="UP001059576">
    <property type="component" value="Chromosome"/>
</dbReference>
<sequence>MIKEYIANLDIKSVRTYFKETPIPAIAEELKDYDAQSILILFKMLSTEDAAELFSYFEKDFQWKLIEQFADSDNSKLIEELKSDEIADILEEMPASIAQKLLRITPKEKRKVINQLLNYKDDCVGSIMAVDIAVLKSNYTCEKALQKIKVEYDEHKSEMSHYFYVVDKDKKLLGSVTLEDIVFSDKQERLENLMFPVTKIGTMDHIEAASKIFAENDLSALPVVNVAGILVGMVTSDDIIDVINVAAIEDIYKMAGISAEDAEKPYFKKTTWEIVKSRIFWLVILMIGSTLSQIVIQIFTDKIGAQIASAGVSTAILVGMIPVISGSAGNAGSQSSTTITRAFALGEIRANQLSRIVWKEVKVSLIAGLILFIANFIRLILYFLAANKVFLEDPKTYSLISFASSLALFLVVVFSKILGTLIPIIAIKLKKDPAVLSAPLLSTLSDAIATLIFFGITMLVLFIAFA</sequence>
<keyword evidence="7 9" id="KW-0472">Membrane</keyword>
<dbReference type="SMART" id="SM00924">
    <property type="entry name" value="MgtE_N"/>
    <property type="match status" value="1"/>
</dbReference>
<dbReference type="RefSeq" id="WP_129721711.1">
    <property type="nucleotide sequence ID" value="NZ_CP101808.1"/>
</dbReference>
<dbReference type="NCBIfam" id="TIGR00400">
    <property type="entry name" value="mgtE"/>
    <property type="match status" value="1"/>
</dbReference>
<evidence type="ECO:0000256" key="9">
    <source>
        <dbReference type="RuleBase" id="RU362011"/>
    </source>
</evidence>
<comment type="function">
    <text evidence="9">Acts as a magnesium transporter.</text>
</comment>
<proteinExistence type="inferred from homology"/>
<dbReference type="InterPro" id="IPR006668">
    <property type="entry name" value="Mg_transptr_MgtE_intracell_dom"/>
</dbReference>
<keyword evidence="3 9" id="KW-0813">Transport</keyword>
<feature type="domain" description="CBS" evidence="10">
    <location>
        <begin position="128"/>
        <end position="191"/>
    </location>
</feature>
<dbReference type="SUPFAM" id="SSF158791">
    <property type="entry name" value="MgtE N-terminal domain-like"/>
    <property type="match status" value="1"/>
</dbReference>
<dbReference type="Gene3D" id="3.10.580.10">
    <property type="entry name" value="CBS-domain"/>
    <property type="match status" value="1"/>
</dbReference>
<keyword evidence="9" id="KW-0479">Metal-binding</keyword>
<evidence type="ECO:0000259" key="10">
    <source>
        <dbReference type="PROSITE" id="PS51371"/>
    </source>
</evidence>
<dbReference type="EMBL" id="CP101808">
    <property type="protein sequence ID" value="UUD36653.1"/>
    <property type="molecule type" value="Genomic_DNA"/>
</dbReference>
<evidence type="ECO:0000256" key="1">
    <source>
        <dbReference type="ARBA" id="ARBA00004141"/>
    </source>
</evidence>
<keyword evidence="9" id="KW-1003">Cell membrane</keyword>
<dbReference type="PROSITE" id="PS51371">
    <property type="entry name" value="CBS"/>
    <property type="match status" value="2"/>
</dbReference>
<feature type="domain" description="CBS" evidence="10">
    <location>
        <begin position="193"/>
        <end position="251"/>
    </location>
</feature>
<name>A0ABY5J4M2_9BACT</name>
<comment type="subunit">
    <text evidence="9">Homodimer.</text>
</comment>
<accession>A0ABY5J4M2</accession>
<dbReference type="SMART" id="SM00116">
    <property type="entry name" value="CBS"/>
    <property type="match status" value="2"/>
</dbReference>
<protein>
    <recommendedName>
        <fullName evidence="9">Magnesium transporter MgtE</fullName>
    </recommendedName>
</protein>
<dbReference type="Pfam" id="PF00571">
    <property type="entry name" value="CBS"/>
    <property type="match status" value="2"/>
</dbReference>
<dbReference type="InterPro" id="IPR046342">
    <property type="entry name" value="CBS_dom_sf"/>
</dbReference>
<keyword evidence="6 9" id="KW-1133">Transmembrane helix</keyword>